<feature type="transmembrane region" description="Helical" evidence="7">
    <location>
        <begin position="381"/>
        <end position="401"/>
    </location>
</feature>
<dbReference type="PANTHER" id="PTHR30250:SF10">
    <property type="entry name" value="LIPOPOLYSACCHARIDE BIOSYNTHESIS PROTEIN WZXC"/>
    <property type="match status" value="1"/>
</dbReference>
<evidence type="ECO:0000256" key="7">
    <source>
        <dbReference type="SAM" id="Phobius"/>
    </source>
</evidence>
<reference evidence="8" key="1">
    <citation type="journal article" date="2016" name="PLoS ONE">
        <title>Genetic Diversity of O-Antigens in Hafnia alvei and the Development of a Suspension Array for Serotype Detection.</title>
        <authorList>
            <person name="Duan Z."/>
            <person name="Niedziela T."/>
            <person name="Lugowski C."/>
            <person name="Cao B."/>
            <person name="Wang T."/>
            <person name="Xu L."/>
            <person name="Yang B."/>
            <person name="Liu B."/>
            <person name="Wang L."/>
        </authorList>
    </citation>
    <scope>NUCLEOTIDE SEQUENCE</scope>
    <source>
        <strain evidence="8">PCM1192</strain>
    </source>
</reference>
<feature type="transmembrane region" description="Helical" evidence="7">
    <location>
        <begin position="281"/>
        <end position="302"/>
    </location>
</feature>
<organism evidence="8">
    <name type="scientific">Hafnia alvei</name>
    <dbReference type="NCBI Taxonomy" id="569"/>
    <lineage>
        <taxon>Bacteria</taxon>
        <taxon>Pseudomonadati</taxon>
        <taxon>Pseudomonadota</taxon>
        <taxon>Gammaproteobacteria</taxon>
        <taxon>Enterobacterales</taxon>
        <taxon>Hafniaceae</taxon>
        <taxon>Hafnia</taxon>
    </lineage>
</organism>
<keyword evidence="5 7" id="KW-1133">Transmembrane helix</keyword>
<feature type="transmembrane region" description="Helical" evidence="7">
    <location>
        <begin position="37"/>
        <end position="56"/>
    </location>
</feature>
<evidence type="ECO:0000313" key="8">
    <source>
        <dbReference type="EMBL" id="ANF29914.1"/>
    </source>
</evidence>
<evidence type="ECO:0000256" key="5">
    <source>
        <dbReference type="ARBA" id="ARBA00022989"/>
    </source>
</evidence>
<dbReference type="PANTHER" id="PTHR30250">
    <property type="entry name" value="PST FAMILY PREDICTED COLANIC ACID TRANSPORTER"/>
    <property type="match status" value="1"/>
</dbReference>
<feature type="transmembrane region" description="Helical" evidence="7">
    <location>
        <begin position="241"/>
        <end position="260"/>
    </location>
</feature>
<feature type="transmembrane region" description="Helical" evidence="7">
    <location>
        <begin position="351"/>
        <end position="375"/>
    </location>
</feature>
<gene>
    <name evidence="8" type="primary">tuaB</name>
</gene>
<feature type="transmembrane region" description="Helical" evidence="7">
    <location>
        <begin position="322"/>
        <end position="344"/>
    </location>
</feature>
<dbReference type="AlphaFoldDB" id="A0A172WZW5"/>
<dbReference type="EMBL" id="KX117080">
    <property type="protein sequence ID" value="ANF29914.1"/>
    <property type="molecule type" value="Genomic_DNA"/>
</dbReference>
<dbReference type="InterPro" id="IPR050833">
    <property type="entry name" value="Poly_Biosynth_Transport"/>
</dbReference>
<evidence type="ECO:0000256" key="6">
    <source>
        <dbReference type="ARBA" id="ARBA00023136"/>
    </source>
</evidence>
<evidence type="ECO:0000256" key="3">
    <source>
        <dbReference type="ARBA" id="ARBA00022475"/>
    </source>
</evidence>
<comment type="subcellular location">
    <subcellularLocation>
        <location evidence="1">Cell membrane</location>
        <topology evidence="1">Multi-pass membrane protein</topology>
    </subcellularLocation>
</comment>
<dbReference type="CDD" id="cd13127">
    <property type="entry name" value="MATE_tuaB_like"/>
    <property type="match status" value="1"/>
</dbReference>
<protein>
    <submittedName>
        <fullName evidence="8">Teichuronic acid biosynthesis protein TuaB</fullName>
    </submittedName>
</protein>
<feature type="transmembrane region" description="Helical" evidence="7">
    <location>
        <begin position="108"/>
        <end position="131"/>
    </location>
</feature>
<evidence type="ECO:0000256" key="4">
    <source>
        <dbReference type="ARBA" id="ARBA00022692"/>
    </source>
</evidence>
<keyword evidence="3" id="KW-1003">Cell membrane</keyword>
<feature type="transmembrane region" description="Helical" evidence="7">
    <location>
        <begin position="77"/>
        <end position="102"/>
    </location>
</feature>
<sequence length="473" mass="53228">MSIFNNLKWNAVSQIFKIATQVVSMVYLARLIPPAEYGIMAMATVITNFAVLFRDLGTSAAIIQKDNLDETTTSSVFWLNSFLGLVVSIIIIITSPLLSYIYHQPQLISILILLSLNFLISGTSSLHLALLERKSQFNIIAKIEIFSFLIALIVAIVMAAQGFGVYSLVCQSLVSTFGSACLLWHYSPWRPKGRPKNMIANLKQIYKFSSQLSLFNIINYFSRNLDSFLIGRYMPASTLGAYNLAYRIMLFPLTSLTFIANRSLFPILSQKKNNYNDIEKIYLNTIYLIWFITLPFITIISSLNDVFILAIFGNNWLLSADILIWLAPTAIIQSVLSTTGTIFMSQGRTGILLALGIQGTILTGLAFLIGIQHGIVELAKYYFIANVVHFIPCMFFTMHIIRSKLLKVIIKTYPLFFSAGIAYILLWNLKTNFDNSLSSLIILSLIGFSTYIVLLLPTRSIRDYISKKRYSSS</sequence>
<dbReference type="Pfam" id="PF13440">
    <property type="entry name" value="Polysacc_synt_3"/>
    <property type="match status" value="1"/>
</dbReference>
<feature type="transmembrane region" description="Helical" evidence="7">
    <location>
        <begin position="143"/>
        <end position="160"/>
    </location>
</feature>
<name>A0A172WZW5_HAFAL</name>
<feature type="transmembrane region" description="Helical" evidence="7">
    <location>
        <begin position="439"/>
        <end position="458"/>
    </location>
</feature>
<accession>A0A172WZW5</accession>
<proteinExistence type="inferred from homology"/>
<keyword evidence="6 7" id="KW-0472">Membrane</keyword>
<comment type="similarity">
    <text evidence="2">Belongs to the polysaccharide synthase family.</text>
</comment>
<evidence type="ECO:0000256" key="2">
    <source>
        <dbReference type="ARBA" id="ARBA00007430"/>
    </source>
</evidence>
<evidence type="ECO:0000256" key="1">
    <source>
        <dbReference type="ARBA" id="ARBA00004651"/>
    </source>
</evidence>
<keyword evidence="4 7" id="KW-0812">Transmembrane</keyword>
<feature type="transmembrane region" description="Helical" evidence="7">
    <location>
        <begin position="408"/>
        <end position="427"/>
    </location>
</feature>
<dbReference type="GO" id="GO:0005886">
    <property type="term" value="C:plasma membrane"/>
    <property type="evidence" value="ECO:0007669"/>
    <property type="project" value="UniProtKB-SubCell"/>
</dbReference>